<dbReference type="InterPro" id="IPR023614">
    <property type="entry name" value="Porin_dom_sf"/>
</dbReference>
<dbReference type="FunFam" id="2.40.160.10:FF:000012">
    <property type="entry name" value="Voltage-dependent anion-selective channel"/>
    <property type="match status" value="1"/>
</dbReference>
<dbReference type="STRING" id="764103.G7E0H2"/>
<reference evidence="11 12" key="1">
    <citation type="journal article" date="2011" name="J. Gen. Appl. Microbiol.">
        <title>Draft genome sequencing of the enigmatic basidiomycete Mixia osmundae.</title>
        <authorList>
            <person name="Nishida H."/>
            <person name="Nagatsuka Y."/>
            <person name="Sugiyama J."/>
        </authorList>
    </citation>
    <scope>NUCLEOTIDE SEQUENCE [LARGE SCALE GENOMIC DNA]</scope>
    <source>
        <strain evidence="12">CBS 9802 / IAM 14324 / JCM 22182 / KY 12970</strain>
    </source>
</reference>
<dbReference type="GO" id="GO:0005741">
    <property type="term" value="C:mitochondrial outer membrane"/>
    <property type="evidence" value="ECO:0007669"/>
    <property type="project" value="UniProtKB-SubCell"/>
</dbReference>
<gene>
    <name evidence="11" type="primary">Mo02998</name>
    <name evidence="11" type="ORF">E5Q_02998</name>
</gene>
<evidence type="ECO:0000256" key="7">
    <source>
        <dbReference type="ARBA" id="ARBA00023065"/>
    </source>
</evidence>
<dbReference type="InterPro" id="IPR027246">
    <property type="entry name" value="Porin_Euk/Tom40"/>
</dbReference>
<evidence type="ECO:0000256" key="5">
    <source>
        <dbReference type="ARBA" id="ARBA00022692"/>
    </source>
</evidence>
<reference evidence="11 12" key="2">
    <citation type="journal article" date="2012" name="Open Biol.">
        <title>Characteristics of nucleosomes and linker DNA regions on the genome of the basidiomycete Mixia osmundae revealed by mono- and dinucleosome mapping.</title>
        <authorList>
            <person name="Nishida H."/>
            <person name="Kondo S."/>
            <person name="Matsumoto T."/>
            <person name="Suzuki Y."/>
            <person name="Yoshikawa H."/>
            <person name="Taylor T.D."/>
            <person name="Sugiyama J."/>
        </authorList>
    </citation>
    <scope>NUCLEOTIDE SEQUENCE [LARGE SCALE GENOMIC DNA]</scope>
    <source>
        <strain evidence="12">CBS 9802 / IAM 14324 / JCM 22182 / KY 12970</strain>
    </source>
</reference>
<dbReference type="OrthoDB" id="7827681at2759"/>
<keyword evidence="7" id="KW-0406">Ion transport</keyword>
<dbReference type="OMA" id="FKQPAFH"/>
<evidence type="ECO:0000313" key="12">
    <source>
        <dbReference type="Proteomes" id="UP000009131"/>
    </source>
</evidence>
<name>G7E0H2_MIXOS</name>
<dbReference type="InterPro" id="IPR001925">
    <property type="entry name" value="Porin_Euk"/>
</dbReference>
<evidence type="ECO:0000256" key="2">
    <source>
        <dbReference type="ARBA" id="ARBA00007780"/>
    </source>
</evidence>
<dbReference type="AlphaFoldDB" id="G7E0H2"/>
<evidence type="ECO:0000256" key="4">
    <source>
        <dbReference type="ARBA" id="ARBA00022452"/>
    </source>
</evidence>
<evidence type="ECO:0000256" key="6">
    <source>
        <dbReference type="ARBA" id="ARBA00022787"/>
    </source>
</evidence>
<evidence type="ECO:0000256" key="9">
    <source>
        <dbReference type="ARBA" id="ARBA00023128"/>
    </source>
</evidence>
<dbReference type="PANTHER" id="PTHR11743:SF70">
    <property type="entry name" value="GH26960P-RELATED"/>
    <property type="match status" value="1"/>
</dbReference>
<keyword evidence="6" id="KW-1000">Mitochondrion outer membrane</keyword>
<comment type="subcellular location">
    <subcellularLocation>
        <location evidence="1">Mitochondrion outer membrane</location>
    </subcellularLocation>
</comment>
<accession>G7E0H2</accession>
<proteinExistence type="inferred from homology"/>
<dbReference type="Proteomes" id="UP000009131">
    <property type="component" value="Unassembled WGS sequence"/>
</dbReference>
<keyword evidence="4" id="KW-1134">Transmembrane beta strand</keyword>
<dbReference type="PANTHER" id="PTHR11743">
    <property type="entry name" value="VOLTAGE-DEPENDENT ANION-SELECTIVE CHANNEL"/>
    <property type="match status" value="1"/>
</dbReference>
<dbReference type="GO" id="GO:0015288">
    <property type="term" value="F:porin activity"/>
    <property type="evidence" value="ECO:0007669"/>
    <property type="project" value="UniProtKB-KW"/>
</dbReference>
<dbReference type="GO" id="GO:0046930">
    <property type="term" value="C:pore complex"/>
    <property type="evidence" value="ECO:0007669"/>
    <property type="project" value="UniProtKB-KW"/>
</dbReference>
<dbReference type="GO" id="GO:0008308">
    <property type="term" value="F:voltage-gated monoatomic anion channel activity"/>
    <property type="evidence" value="ECO:0007669"/>
    <property type="project" value="InterPro"/>
</dbReference>
<dbReference type="RefSeq" id="XP_014566926.1">
    <property type="nucleotide sequence ID" value="XM_014711440.1"/>
</dbReference>
<keyword evidence="8" id="KW-0626">Porin</keyword>
<evidence type="ECO:0000256" key="10">
    <source>
        <dbReference type="ARBA" id="ARBA00023136"/>
    </source>
</evidence>
<dbReference type="Gene3D" id="2.40.160.10">
    <property type="entry name" value="Porin"/>
    <property type="match status" value="1"/>
</dbReference>
<evidence type="ECO:0000313" key="11">
    <source>
        <dbReference type="EMBL" id="GAA96332.1"/>
    </source>
</evidence>
<evidence type="ECO:0000256" key="3">
    <source>
        <dbReference type="ARBA" id="ARBA00022448"/>
    </source>
</evidence>
<keyword evidence="10" id="KW-0472">Membrane</keyword>
<dbReference type="eggNOG" id="KOG3126">
    <property type="taxonomic scope" value="Eukaryota"/>
</dbReference>
<organism evidence="11 12">
    <name type="scientific">Mixia osmundae (strain CBS 9802 / IAM 14324 / JCM 22182 / KY 12970)</name>
    <dbReference type="NCBI Taxonomy" id="764103"/>
    <lineage>
        <taxon>Eukaryota</taxon>
        <taxon>Fungi</taxon>
        <taxon>Dikarya</taxon>
        <taxon>Basidiomycota</taxon>
        <taxon>Pucciniomycotina</taxon>
        <taxon>Mixiomycetes</taxon>
        <taxon>Mixiales</taxon>
        <taxon>Mixiaceae</taxon>
        <taxon>Mixia</taxon>
    </lineage>
</organism>
<dbReference type="FunCoup" id="G7E0H2">
    <property type="interactions" value="226"/>
</dbReference>
<comment type="similarity">
    <text evidence="2">Belongs to the eukaryotic mitochondrial porin family.</text>
</comment>
<dbReference type="InParanoid" id="G7E0H2"/>
<keyword evidence="9" id="KW-0496">Mitochondrion</keyword>
<keyword evidence="3" id="KW-0813">Transport</keyword>
<dbReference type="HOGENOM" id="CLU_044399_1_0_1"/>
<dbReference type="CDD" id="cd07306">
    <property type="entry name" value="Porin3_VDAC"/>
    <property type="match status" value="1"/>
</dbReference>
<dbReference type="PRINTS" id="PR00185">
    <property type="entry name" value="EUKARYTPORIN"/>
</dbReference>
<sequence>MSVGVPPSFKDLAKASNDLLNKDFPTAGTELEVKTRAPNGVTFKVGGIKDAKSNVITGDIEGKYVQPKNGLTFTQAWTTNNLLKSQIELEGLVSKGLKLDVQTSLQPDAGKKTAAIMAIYKQAGVHGRANLDLFKGPTFTADVVTGRDGYLVGGDLSYDVQAAKVQKWSGAIGYSAPEYNVTLHALNNLSVYSASYYHKVNIDVEAGAKAIYDNKSPSNKVSIEVGAKTFLDNATFVKAKINNAGILALGYTQALRPGVIASWGLLLDTQKLSETGDASKSGTHKLGAKFSFSS</sequence>
<protein>
    <submittedName>
        <fullName evidence="11">Uncharacterized protein</fullName>
    </submittedName>
</protein>
<keyword evidence="12" id="KW-1185">Reference proteome</keyword>
<keyword evidence="5" id="KW-0812">Transmembrane</keyword>
<evidence type="ECO:0000256" key="8">
    <source>
        <dbReference type="ARBA" id="ARBA00023114"/>
    </source>
</evidence>
<dbReference type="Pfam" id="PF01459">
    <property type="entry name" value="Porin_3"/>
    <property type="match status" value="1"/>
</dbReference>
<evidence type="ECO:0000256" key="1">
    <source>
        <dbReference type="ARBA" id="ARBA00004294"/>
    </source>
</evidence>
<dbReference type="EMBL" id="BABT02000078">
    <property type="protein sequence ID" value="GAA96332.1"/>
    <property type="molecule type" value="Genomic_DNA"/>
</dbReference>
<comment type="caution">
    <text evidence="11">The sequence shown here is derived from an EMBL/GenBank/DDBJ whole genome shotgun (WGS) entry which is preliminary data.</text>
</comment>